<dbReference type="SUPFAM" id="SSF56808">
    <property type="entry name" value="Ribosomal protein L1"/>
    <property type="match status" value="1"/>
</dbReference>
<dbReference type="Proteomes" id="UP000179807">
    <property type="component" value="Unassembled WGS sequence"/>
</dbReference>
<proteinExistence type="predicted"/>
<sequence>MSKETNQKEGYSPLTFAAAKHGAILLQQKYTKSTKRRECPPIFLIFNLKKGPSHESGPHRIFLPHPVRAFPFDSATVFVTGEAAAWSAAFEKTGLKLNAISISMLKKKYTTRKSRDEILRSVPFFFAEAAAAPSLPANLGTQFFSRNKQPTIVHLDINDPDQIAKELKEATESCELYVKHKTRLMMRVGSFNLSFDHLGENLSNAATQAMNYIPKPKARVESISLMTSGLEIGPIWEKNPKVYELKPEELLPQKENQDVDHDE</sequence>
<dbReference type="InterPro" id="IPR028364">
    <property type="entry name" value="Ribosomal_uL1/biogenesis"/>
</dbReference>
<gene>
    <name evidence="1" type="ORF">TRFO_08497</name>
</gene>
<dbReference type="InterPro" id="IPR023674">
    <property type="entry name" value="Ribosomal_uL1-like"/>
</dbReference>
<evidence type="ECO:0000313" key="2">
    <source>
        <dbReference type="Proteomes" id="UP000179807"/>
    </source>
</evidence>
<dbReference type="Gene3D" id="3.30.190.20">
    <property type="match status" value="1"/>
</dbReference>
<organism evidence="1 2">
    <name type="scientific">Tritrichomonas foetus</name>
    <dbReference type="NCBI Taxonomy" id="1144522"/>
    <lineage>
        <taxon>Eukaryota</taxon>
        <taxon>Metamonada</taxon>
        <taxon>Parabasalia</taxon>
        <taxon>Tritrichomonadida</taxon>
        <taxon>Tritrichomonadidae</taxon>
        <taxon>Tritrichomonas</taxon>
    </lineage>
</organism>
<dbReference type="Pfam" id="PF00687">
    <property type="entry name" value="Ribosomal_L1"/>
    <property type="match status" value="1"/>
</dbReference>
<dbReference type="OrthoDB" id="10251727at2759"/>
<evidence type="ECO:0008006" key="3">
    <source>
        <dbReference type="Google" id="ProtNLM"/>
    </source>
</evidence>
<dbReference type="RefSeq" id="XP_068352386.1">
    <property type="nucleotide sequence ID" value="XM_068494325.1"/>
</dbReference>
<accession>A0A1J4JKT7</accession>
<evidence type="ECO:0000313" key="1">
    <source>
        <dbReference type="EMBL" id="OHS99249.1"/>
    </source>
</evidence>
<protein>
    <recommendedName>
        <fullName evidence="3">Ribosomal protein L1p/L10e family protein</fullName>
    </recommendedName>
</protein>
<dbReference type="GeneID" id="94829029"/>
<dbReference type="Gene3D" id="3.40.50.790">
    <property type="match status" value="1"/>
</dbReference>
<name>A0A1J4JKT7_9EUKA</name>
<keyword evidence="2" id="KW-1185">Reference proteome</keyword>
<reference evidence="1" key="1">
    <citation type="submission" date="2016-10" db="EMBL/GenBank/DDBJ databases">
        <authorList>
            <person name="Benchimol M."/>
            <person name="Almeida L.G."/>
            <person name="Vasconcelos A.T."/>
            <person name="Perreira-Neves A."/>
            <person name="Rosa I.A."/>
            <person name="Tasca T."/>
            <person name="Bogo M.R."/>
            <person name="de Souza W."/>
        </authorList>
    </citation>
    <scope>NUCLEOTIDE SEQUENCE [LARGE SCALE GENOMIC DNA]</scope>
    <source>
        <strain evidence="1">K</strain>
    </source>
</reference>
<dbReference type="AlphaFoldDB" id="A0A1J4JKT7"/>
<dbReference type="EMBL" id="MLAK01001015">
    <property type="protein sequence ID" value="OHS99249.1"/>
    <property type="molecule type" value="Genomic_DNA"/>
</dbReference>
<dbReference type="InterPro" id="IPR016095">
    <property type="entry name" value="Ribosomal_uL1_3-a/b-sand"/>
</dbReference>
<comment type="caution">
    <text evidence="1">The sequence shown here is derived from an EMBL/GenBank/DDBJ whole genome shotgun (WGS) entry which is preliminary data.</text>
</comment>
<dbReference type="VEuPathDB" id="TrichDB:TRFO_08497"/>